<organism evidence="1 2">
    <name type="scientific">Snuella lapsa</name>
    <dbReference type="NCBI Taxonomy" id="870481"/>
    <lineage>
        <taxon>Bacteria</taxon>
        <taxon>Pseudomonadati</taxon>
        <taxon>Bacteroidota</taxon>
        <taxon>Flavobacteriia</taxon>
        <taxon>Flavobacteriales</taxon>
        <taxon>Flavobacteriaceae</taxon>
        <taxon>Snuella</taxon>
    </lineage>
</organism>
<dbReference type="InterPro" id="IPR013783">
    <property type="entry name" value="Ig-like_fold"/>
</dbReference>
<comment type="caution">
    <text evidence="1">The sequence shown here is derived from an EMBL/GenBank/DDBJ whole genome shotgun (WGS) entry which is preliminary data.</text>
</comment>
<reference evidence="2" key="1">
    <citation type="journal article" date="2019" name="Int. J. Syst. Evol. Microbiol.">
        <title>The Global Catalogue of Microorganisms (GCM) 10K type strain sequencing project: providing services to taxonomists for standard genome sequencing and annotation.</title>
        <authorList>
            <consortium name="The Broad Institute Genomics Platform"/>
            <consortium name="The Broad Institute Genome Sequencing Center for Infectious Disease"/>
            <person name="Wu L."/>
            <person name="Ma J."/>
        </authorList>
    </citation>
    <scope>NUCLEOTIDE SEQUENCE [LARGE SCALE GENOMIC DNA]</scope>
    <source>
        <strain evidence="2">JCM 17111</strain>
    </source>
</reference>
<gene>
    <name evidence="1" type="ORF">GCM10022395_01830</name>
</gene>
<keyword evidence="2" id="KW-1185">Reference proteome</keyword>
<evidence type="ECO:0008006" key="3">
    <source>
        <dbReference type="Google" id="ProtNLM"/>
    </source>
</evidence>
<dbReference type="Proteomes" id="UP001500954">
    <property type="component" value="Unassembled WGS sequence"/>
</dbReference>
<dbReference type="SUPFAM" id="SSF49265">
    <property type="entry name" value="Fibronectin type III"/>
    <property type="match status" value="1"/>
</dbReference>
<accession>A0ABP6WPI3</accession>
<dbReference type="InterPro" id="IPR036116">
    <property type="entry name" value="FN3_sf"/>
</dbReference>
<name>A0ABP6WPI3_9FLAO</name>
<evidence type="ECO:0000313" key="2">
    <source>
        <dbReference type="Proteomes" id="UP001500954"/>
    </source>
</evidence>
<dbReference type="Gene3D" id="2.60.40.10">
    <property type="entry name" value="Immunoglobulins"/>
    <property type="match status" value="1"/>
</dbReference>
<sequence>MVMIACDDIIEVEDISNESVVLLAPINEAVLDTLGTTFTWEPLAFADSYLLQVATPSFESASKIVIDTTITKTSFSKLLKVNAYQWRVRAENSGYHTDYSKQSFSVEK</sequence>
<proteinExistence type="predicted"/>
<evidence type="ECO:0000313" key="1">
    <source>
        <dbReference type="EMBL" id="GAA3553924.1"/>
    </source>
</evidence>
<protein>
    <recommendedName>
        <fullName evidence="3">Fibronectin type-III domain-containing protein</fullName>
    </recommendedName>
</protein>
<dbReference type="EMBL" id="BAABCY010000007">
    <property type="protein sequence ID" value="GAA3553924.1"/>
    <property type="molecule type" value="Genomic_DNA"/>
</dbReference>